<accession>A0AA38J137</accession>
<gene>
    <name evidence="2" type="ORF">Zmor_000644</name>
</gene>
<evidence type="ECO:0000313" key="2">
    <source>
        <dbReference type="EMBL" id="KAJ3665131.1"/>
    </source>
</evidence>
<dbReference type="AlphaFoldDB" id="A0AA38J137"/>
<proteinExistence type="predicted"/>
<comment type="caution">
    <text evidence="2">The sequence shown here is derived from an EMBL/GenBank/DDBJ whole genome shotgun (WGS) entry which is preliminary data.</text>
</comment>
<feature type="compositionally biased region" description="Low complexity" evidence="1">
    <location>
        <begin position="90"/>
        <end position="110"/>
    </location>
</feature>
<reference evidence="2" key="1">
    <citation type="journal article" date="2023" name="G3 (Bethesda)">
        <title>Whole genome assemblies of Zophobas morio and Tenebrio molitor.</title>
        <authorList>
            <person name="Kaur S."/>
            <person name="Stinson S.A."/>
            <person name="diCenzo G.C."/>
        </authorList>
    </citation>
    <scope>NUCLEOTIDE SEQUENCE</scope>
    <source>
        <strain evidence="2">QUZm001</strain>
    </source>
</reference>
<keyword evidence="3" id="KW-1185">Reference proteome</keyword>
<evidence type="ECO:0000256" key="1">
    <source>
        <dbReference type="SAM" id="MobiDB-lite"/>
    </source>
</evidence>
<evidence type="ECO:0000313" key="3">
    <source>
        <dbReference type="Proteomes" id="UP001168821"/>
    </source>
</evidence>
<sequence>MKTNDKLYRAETATSNCYAEVCAWYARKIKTKDCTVAKEELAKCANCAGNHRASSTLCSSYRRRVQMTSQQQQEKPKPNYLKADLPKSNQQQQQHQVRSAASASESNASAKNRVQSGANDIFTAMKGLNEVCSVAEMLRAISDLTSALSACQNKQEKFIAFVKFTENLDNYAL</sequence>
<dbReference type="EMBL" id="JALNTZ010000001">
    <property type="protein sequence ID" value="KAJ3665131.1"/>
    <property type="molecule type" value="Genomic_DNA"/>
</dbReference>
<organism evidence="2 3">
    <name type="scientific">Zophobas morio</name>
    <dbReference type="NCBI Taxonomy" id="2755281"/>
    <lineage>
        <taxon>Eukaryota</taxon>
        <taxon>Metazoa</taxon>
        <taxon>Ecdysozoa</taxon>
        <taxon>Arthropoda</taxon>
        <taxon>Hexapoda</taxon>
        <taxon>Insecta</taxon>
        <taxon>Pterygota</taxon>
        <taxon>Neoptera</taxon>
        <taxon>Endopterygota</taxon>
        <taxon>Coleoptera</taxon>
        <taxon>Polyphaga</taxon>
        <taxon>Cucujiformia</taxon>
        <taxon>Tenebrionidae</taxon>
        <taxon>Zophobas</taxon>
    </lineage>
</organism>
<feature type="region of interest" description="Disordered" evidence="1">
    <location>
        <begin position="67"/>
        <end position="112"/>
    </location>
</feature>
<dbReference type="Proteomes" id="UP001168821">
    <property type="component" value="Unassembled WGS sequence"/>
</dbReference>
<protein>
    <submittedName>
        <fullName evidence="2">Uncharacterized protein</fullName>
    </submittedName>
</protein>
<name>A0AA38J137_9CUCU</name>